<accession>A0A7N0TGN5</accession>
<feature type="region of interest" description="Disordered" evidence="1">
    <location>
        <begin position="1"/>
        <end position="20"/>
    </location>
</feature>
<dbReference type="InterPro" id="IPR028364">
    <property type="entry name" value="Ribosomal_uL1/biogenesis"/>
</dbReference>
<dbReference type="SUPFAM" id="SSF56808">
    <property type="entry name" value="Ribosomal protein L1"/>
    <property type="match status" value="1"/>
</dbReference>
<dbReference type="EnsemblPlants" id="Kaladp0037s0105.1.v1.1">
    <property type="protein sequence ID" value="Kaladp0037s0105.1.v1.1"/>
    <property type="gene ID" value="Kaladp0037s0105.v1.1"/>
</dbReference>
<evidence type="ECO:0000256" key="1">
    <source>
        <dbReference type="SAM" id="MobiDB-lite"/>
    </source>
</evidence>
<dbReference type="Proteomes" id="UP000594263">
    <property type="component" value="Unplaced"/>
</dbReference>
<dbReference type="PANTHER" id="PTHR23105">
    <property type="entry name" value="RIBOSOMAL PROTEIN L7AE FAMILY MEMBER"/>
    <property type="match status" value="1"/>
</dbReference>
<dbReference type="InterPro" id="IPR023674">
    <property type="entry name" value="Ribosomal_uL1-like"/>
</dbReference>
<proteinExistence type="predicted"/>
<dbReference type="AlphaFoldDB" id="A0A7N0TGN5"/>
<feature type="region of interest" description="Disordered" evidence="1">
    <location>
        <begin position="244"/>
        <end position="264"/>
    </location>
</feature>
<dbReference type="InterPro" id="IPR016095">
    <property type="entry name" value="Ribosomal_uL1_3-a/b-sand"/>
</dbReference>
<protein>
    <recommendedName>
        <fullName evidence="4">Ribosomal protein L1</fullName>
    </recommendedName>
</protein>
<sequence length="289" mass="32778">MAASANDLRPPPSSAKLRSDTVRRAMESLIKWRAAKSRTENPQLLADEEYVYLNLTLKKIPPKARVNPHKLPLPNPLHSQATGTELCIIVDDREKSKLTKAEAKKKIEADDIGVGKILKLSKLKTDYRAYEAKRKLCASYDMFLVDKRLIPLMPRLLGKQFYKKKKTGTCNVVKVARVAMEVEEIVDNVISVINGIVEILPKKWDGVRSFHLKLGGSLSLPIYQALPDLKLKISGVEKNVEEKVDEGEVTDDAKKDENVMKKSSNKGRIHEVRYIDTETNERQEKEQNY</sequence>
<feature type="compositionally biased region" description="Basic and acidic residues" evidence="1">
    <location>
        <begin position="251"/>
        <end position="260"/>
    </location>
</feature>
<dbReference type="Gramene" id="Kaladp0037s0105.1.v1.1">
    <property type="protein sequence ID" value="Kaladp0037s0105.1.v1.1"/>
    <property type="gene ID" value="Kaladp0037s0105.v1.1"/>
</dbReference>
<dbReference type="CDD" id="cd00403">
    <property type="entry name" value="Ribosomal_L1"/>
    <property type="match status" value="1"/>
</dbReference>
<evidence type="ECO:0000313" key="3">
    <source>
        <dbReference type="Proteomes" id="UP000594263"/>
    </source>
</evidence>
<dbReference type="Pfam" id="PF00687">
    <property type="entry name" value="Ribosomal_L1"/>
    <property type="match status" value="1"/>
</dbReference>
<dbReference type="InterPro" id="IPR050257">
    <property type="entry name" value="eL8/uL1-like"/>
</dbReference>
<dbReference type="OMA" id="ESFANIC"/>
<name>A0A7N0TGN5_KALFE</name>
<evidence type="ECO:0000313" key="2">
    <source>
        <dbReference type="EnsemblPlants" id="Kaladp0037s0105.1.v1.1"/>
    </source>
</evidence>
<dbReference type="GO" id="GO:0003723">
    <property type="term" value="F:RNA binding"/>
    <property type="evidence" value="ECO:0007669"/>
    <property type="project" value="InterPro"/>
</dbReference>
<evidence type="ECO:0008006" key="4">
    <source>
        <dbReference type="Google" id="ProtNLM"/>
    </source>
</evidence>
<dbReference type="Gene3D" id="3.40.50.790">
    <property type="match status" value="1"/>
</dbReference>
<organism evidence="2 3">
    <name type="scientific">Kalanchoe fedtschenkoi</name>
    <name type="common">Lavender scallops</name>
    <name type="synonym">South American air plant</name>
    <dbReference type="NCBI Taxonomy" id="63787"/>
    <lineage>
        <taxon>Eukaryota</taxon>
        <taxon>Viridiplantae</taxon>
        <taxon>Streptophyta</taxon>
        <taxon>Embryophyta</taxon>
        <taxon>Tracheophyta</taxon>
        <taxon>Spermatophyta</taxon>
        <taxon>Magnoliopsida</taxon>
        <taxon>eudicotyledons</taxon>
        <taxon>Gunneridae</taxon>
        <taxon>Pentapetalae</taxon>
        <taxon>Saxifragales</taxon>
        <taxon>Crassulaceae</taxon>
        <taxon>Kalanchoe</taxon>
    </lineage>
</organism>
<reference evidence="2" key="1">
    <citation type="submission" date="2021-01" db="UniProtKB">
        <authorList>
            <consortium name="EnsemblPlants"/>
        </authorList>
    </citation>
    <scope>IDENTIFICATION</scope>
</reference>
<keyword evidence="3" id="KW-1185">Reference proteome</keyword>